<dbReference type="InterPro" id="IPR002347">
    <property type="entry name" value="SDR_fam"/>
</dbReference>
<keyword evidence="2" id="KW-0472">Membrane</keyword>
<keyword evidence="3" id="KW-0732">Signal</keyword>
<gene>
    <name evidence="6" type="primary">LOC101857833</name>
</gene>
<evidence type="ECO:0000259" key="4">
    <source>
        <dbReference type="SMART" id="SM00822"/>
    </source>
</evidence>
<dbReference type="PRINTS" id="PR00081">
    <property type="entry name" value="GDHRDH"/>
</dbReference>
<proteinExistence type="inferred from homology"/>
<feature type="chain" id="PRO_5045827495" evidence="3">
    <location>
        <begin position="24"/>
        <end position="308"/>
    </location>
</feature>
<dbReference type="CDD" id="cd05339">
    <property type="entry name" value="17beta-HSDXI-like_SDR_c"/>
    <property type="match status" value="1"/>
</dbReference>
<dbReference type="GeneID" id="101857833"/>
<evidence type="ECO:0000256" key="1">
    <source>
        <dbReference type="RuleBase" id="RU000363"/>
    </source>
</evidence>
<dbReference type="PANTHER" id="PTHR24322:SF483">
    <property type="entry name" value="SHORT-CHAIN DEHYDROGENASE_REDUCTASE 3"/>
    <property type="match status" value="1"/>
</dbReference>
<reference evidence="6" key="1">
    <citation type="submission" date="2025-08" db="UniProtKB">
        <authorList>
            <consortium name="RefSeq"/>
        </authorList>
    </citation>
    <scope>IDENTIFICATION</scope>
</reference>
<feature type="signal peptide" evidence="3">
    <location>
        <begin position="1"/>
        <end position="23"/>
    </location>
</feature>
<dbReference type="Proteomes" id="UP000694888">
    <property type="component" value="Unplaced"/>
</dbReference>
<dbReference type="RefSeq" id="XP_005109175.1">
    <property type="nucleotide sequence ID" value="XM_005109118.2"/>
</dbReference>
<accession>A0ABM0K5F8</accession>
<evidence type="ECO:0000313" key="6">
    <source>
        <dbReference type="RefSeq" id="XP_005109175.1"/>
    </source>
</evidence>
<dbReference type="Gene3D" id="3.40.50.720">
    <property type="entry name" value="NAD(P)-binding Rossmann-like Domain"/>
    <property type="match status" value="1"/>
</dbReference>
<keyword evidence="2" id="KW-1133">Transmembrane helix</keyword>
<organism evidence="5 6">
    <name type="scientific">Aplysia californica</name>
    <name type="common">California sea hare</name>
    <dbReference type="NCBI Taxonomy" id="6500"/>
    <lineage>
        <taxon>Eukaryota</taxon>
        <taxon>Metazoa</taxon>
        <taxon>Spiralia</taxon>
        <taxon>Lophotrochozoa</taxon>
        <taxon>Mollusca</taxon>
        <taxon>Gastropoda</taxon>
        <taxon>Heterobranchia</taxon>
        <taxon>Euthyneura</taxon>
        <taxon>Tectipleura</taxon>
        <taxon>Aplysiida</taxon>
        <taxon>Aplysioidea</taxon>
        <taxon>Aplysiidae</taxon>
        <taxon>Aplysia</taxon>
    </lineage>
</organism>
<evidence type="ECO:0000256" key="3">
    <source>
        <dbReference type="SAM" id="SignalP"/>
    </source>
</evidence>
<protein>
    <submittedName>
        <fullName evidence="6">Short-chain dehydrogenase/reductase 3</fullName>
    </submittedName>
</protein>
<dbReference type="InterPro" id="IPR036291">
    <property type="entry name" value="NAD(P)-bd_dom_sf"/>
</dbReference>
<comment type="similarity">
    <text evidence="1">Belongs to the short-chain dehydrogenases/reductases (SDR) family.</text>
</comment>
<dbReference type="SMART" id="SM00822">
    <property type="entry name" value="PKS_KR"/>
    <property type="match status" value="1"/>
</dbReference>
<evidence type="ECO:0000256" key="2">
    <source>
        <dbReference type="SAM" id="Phobius"/>
    </source>
</evidence>
<keyword evidence="2" id="KW-0812">Transmembrane</keyword>
<feature type="domain" description="Ketoreductase" evidence="4">
    <location>
        <begin position="36"/>
        <end position="221"/>
    </location>
</feature>
<keyword evidence="5" id="KW-1185">Reference proteome</keyword>
<dbReference type="InterPro" id="IPR057326">
    <property type="entry name" value="KR_dom"/>
</dbReference>
<dbReference type="PRINTS" id="PR00080">
    <property type="entry name" value="SDRFAMILY"/>
</dbReference>
<dbReference type="SUPFAM" id="SSF51735">
    <property type="entry name" value="NAD(P)-binding Rossmann-fold domains"/>
    <property type="match status" value="1"/>
</dbReference>
<dbReference type="PANTHER" id="PTHR24322">
    <property type="entry name" value="PKSB"/>
    <property type="match status" value="1"/>
</dbReference>
<evidence type="ECO:0000313" key="5">
    <source>
        <dbReference type="Proteomes" id="UP000694888"/>
    </source>
</evidence>
<name>A0ABM0K5F8_APLCA</name>
<feature type="transmembrane region" description="Helical" evidence="2">
    <location>
        <begin position="265"/>
        <end position="288"/>
    </location>
</feature>
<sequence length="308" mass="34191">MFGLKRVCFLCHLFVLIVKDVMSWVVPPKKKSIGDDVILITGGGRGIGKKLVLEFATHQPKHIIIWGRTEECLAATVSEVRKMNINCSYMICDVSSREEIYSMAKEVEAKFGNVTLLVNNAGVVFPNSVLESSPQQTEQTIRTNVLAHFWTIRAFLPPMLEQKRGHIVNMSSMLGWAGLNGASDYCSSKFAACGLSEALYDELTRDGDSGVTVTAVYPYHVDNSMFAGVATRFPSLFPSIKEDYVALKIVEAVLTNRNKVLLPKLMYAVAFFYSIAPVAAVTSIMKLLGVNKAMEQYHDHHRKLHGHS</sequence>
<dbReference type="Pfam" id="PF00106">
    <property type="entry name" value="adh_short"/>
    <property type="match status" value="1"/>
</dbReference>